<dbReference type="RefSeq" id="WP_248145109.1">
    <property type="nucleotide sequence ID" value="NZ_BAAAOF010000002.1"/>
</dbReference>
<dbReference type="PROSITE" id="PS51257">
    <property type="entry name" value="PROKAR_LIPOPROTEIN"/>
    <property type="match status" value="1"/>
</dbReference>
<feature type="signal peptide" evidence="2">
    <location>
        <begin position="1"/>
        <end position="20"/>
    </location>
</feature>
<feature type="domain" description="Solute-binding protein family 5" evidence="3">
    <location>
        <begin position="84"/>
        <end position="408"/>
    </location>
</feature>
<dbReference type="Gene3D" id="3.10.105.10">
    <property type="entry name" value="Dipeptide-binding Protein, Domain 3"/>
    <property type="match status" value="1"/>
</dbReference>
<evidence type="ECO:0000313" key="4">
    <source>
        <dbReference type="EMBL" id="GAA1915641.1"/>
    </source>
</evidence>
<evidence type="ECO:0000313" key="5">
    <source>
        <dbReference type="Proteomes" id="UP001501343"/>
    </source>
</evidence>
<protein>
    <submittedName>
        <fullName evidence="4">ABC transporter substrate-binding protein</fullName>
    </submittedName>
</protein>
<reference evidence="5" key="1">
    <citation type="journal article" date="2019" name="Int. J. Syst. Evol. Microbiol.">
        <title>The Global Catalogue of Microorganisms (GCM) 10K type strain sequencing project: providing services to taxonomists for standard genome sequencing and annotation.</title>
        <authorList>
            <consortium name="The Broad Institute Genomics Platform"/>
            <consortium name="The Broad Institute Genome Sequencing Center for Infectious Disease"/>
            <person name="Wu L."/>
            <person name="Ma J."/>
        </authorList>
    </citation>
    <scope>NUCLEOTIDE SEQUENCE [LARGE SCALE GENOMIC DNA]</scope>
    <source>
        <strain evidence="5">JCM 14900</strain>
    </source>
</reference>
<organism evidence="4 5">
    <name type="scientific">Microbacterium aoyamense</name>
    <dbReference type="NCBI Taxonomy" id="344166"/>
    <lineage>
        <taxon>Bacteria</taxon>
        <taxon>Bacillati</taxon>
        <taxon>Actinomycetota</taxon>
        <taxon>Actinomycetes</taxon>
        <taxon>Micrococcales</taxon>
        <taxon>Microbacteriaceae</taxon>
        <taxon>Microbacterium</taxon>
    </lineage>
</organism>
<dbReference type="PANTHER" id="PTHR30290">
    <property type="entry name" value="PERIPLASMIC BINDING COMPONENT OF ABC TRANSPORTER"/>
    <property type="match status" value="1"/>
</dbReference>
<dbReference type="InterPro" id="IPR030678">
    <property type="entry name" value="Peptide/Ni-bd"/>
</dbReference>
<dbReference type="PIRSF" id="PIRSF002741">
    <property type="entry name" value="MppA"/>
    <property type="match status" value="1"/>
</dbReference>
<sequence length="511" mass="54786">MKGKTKRRWLVGAVAPLAIAGLILTGCTGGGSATPDDTSAASDATLRVNFGQFPENWSPGQEMEGGPLRIPYETLLARGDDGSIQPWLATEWELTEDSLTLTLRDDVTFQDGEPFNAEAVKTNVELVRDGATAYSGPLQAIESVDVVDDYTVRLNLTGPNPSLPTTLTSRVLPIGSPAAIADGSIAQSPVGTSPWAYDEDASVIGTRMVFSNYADYWGEQPGFANVELYAITEPEAQAAALVAGEIDITDTEYEVFPRFEGTSIETVEYPAIRNNLFFFDRGPGGVFESVDLRQSICTAIDVDQMSEVQGEGESATQHFAEGEVGYNPDIEGYPTDPAAAEELYAAAGSPTVNVEMVSAPYNNRQISIFAEQIAQTLPEVSITVTQLPPPEYNSTWNSGRYPLGLSSNEEQTPFEWYEAWFSADAPGNPSGIESPELAAAADAAIAAGDSEEAAGLWAEVTKIISDEALTCAHWRGPELLAWNSDTVSGVDAPNEPWEPKSVNYRELTPAS</sequence>
<keyword evidence="2" id="KW-0732">Signal</keyword>
<dbReference type="InterPro" id="IPR000914">
    <property type="entry name" value="SBP_5_dom"/>
</dbReference>
<accession>A0ABP5AJU9</accession>
<feature type="region of interest" description="Disordered" evidence="1">
    <location>
        <begin position="491"/>
        <end position="511"/>
    </location>
</feature>
<evidence type="ECO:0000256" key="2">
    <source>
        <dbReference type="SAM" id="SignalP"/>
    </source>
</evidence>
<dbReference type="InterPro" id="IPR039424">
    <property type="entry name" value="SBP_5"/>
</dbReference>
<dbReference type="EMBL" id="BAAAOF010000002">
    <property type="protein sequence ID" value="GAA1915641.1"/>
    <property type="molecule type" value="Genomic_DNA"/>
</dbReference>
<dbReference type="Proteomes" id="UP001501343">
    <property type="component" value="Unassembled WGS sequence"/>
</dbReference>
<dbReference type="SUPFAM" id="SSF53850">
    <property type="entry name" value="Periplasmic binding protein-like II"/>
    <property type="match status" value="1"/>
</dbReference>
<proteinExistence type="predicted"/>
<evidence type="ECO:0000259" key="3">
    <source>
        <dbReference type="Pfam" id="PF00496"/>
    </source>
</evidence>
<feature type="chain" id="PRO_5046379196" evidence="2">
    <location>
        <begin position="21"/>
        <end position="511"/>
    </location>
</feature>
<dbReference type="Pfam" id="PF00496">
    <property type="entry name" value="SBP_bac_5"/>
    <property type="match status" value="1"/>
</dbReference>
<comment type="caution">
    <text evidence="4">The sequence shown here is derived from an EMBL/GenBank/DDBJ whole genome shotgun (WGS) entry which is preliminary data.</text>
</comment>
<dbReference type="Gene3D" id="3.40.190.10">
    <property type="entry name" value="Periplasmic binding protein-like II"/>
    <property type="match status" value="1"/>
</dbReference>
<keyword evidence="5" id="KW-1185">Reference proteome</keyword>
<evidence type="ECO:0000256" key="1">
    <source>
        <dbReference type="SAM" id="MobiDB-lite"/>
    </source>
</evidence>
<gene>
    <name evidence="4" type="ORF">GCM10009775_05180</name>
</gene>
<name>A0ABP5AJU9_9MICO</name>